<dbReference type="Proteomes" id="UP000182658">
    <property type="component" value="Unassembled WGS sequence"/>
</dbReference>
<dbReference type="SUPFAM" id="SSF57701">
    <property type="entry name" value="Zn2/Cys6 DNA-binding domain"/>
    <property type="match status" value="1"/>
</dbReference>
<dbReference type="InterPro" id="IPR036864">
    <property type="entry name" value="Zn2-C6_fun-type_DNA-bd_sf"/>
</dbReference>
<name>A0A1J7I4P7_9PEZI</name>
<dbReference type="PANTHER" id="PTHR47784:SF5">
    <property type="entry name" value="STEROL UPTAKE CONTROL PROTEIN 2"/>
    <property type="match status" value="1"/>
</dbReference>
<keyword evidence="1" id="KW-0539">Nucleus</keyword>
<dbReference type="SMART" id="SM00066">
    <property type="entry name" value="GAL4"/>
    <property type="match status" value="1"/>
</dbReference>
<evidence type="ECO:0000256" key="1">
    <source>
        <dbReference type="ARBA" id="ARBA00023242"/>
    </source>
</evidence>
<dbReference type="GO" id="GO:0001228">
    <property type="term" value="F:DNA-binding transcription activator activity, RNA polymerase II-specific"/>
    <property type="evidence" value="ECO:0007669"/>
    <property type="project" value="TreeGrafter"/>
</dbReference>
<proteinExistence type="predicted"/>
<dbReference type="PROSITE" id="PS00463">
    <property type="entry name" value="ZN2_CY6_FUNGAL_1"/>
    <property type="match status" value="1"/>
</dbReference>
<dbReference type="STRING" id="1408157.A0A1J7I4P7"/>
<keyword evidence="4" id="KW-1185">Reference proteome</keyword>
<dbReference type="CDD" id="cd00067">
    <property type="entry name" value="GAL4"/>
    <property type="match status" value="1"/>
</dbReference>
<dbReference type="PANTHER" id="PTHR47784">
    <property type="entry name" value="STEROL UPTAKE CONTROL PROTEIN 2"/>
    <property type="match status" value="1"/>
</dbReference>
<sequence>MPHGLRASHSKTRNGCSQCKKRRVRCNLQPPICANCERRKEACDYQLLGRVDPAFDEDGSPSLGSLNDEVSPTSTPDFRILDPLCTHAAVAERPEGTITTADLGLSLLSGIGPVRGHPFLEHLLSTEASYHEFLRHGLTSITALYTSSQQTAGYIPPCSDCLYVVAHEAQLMASRLFRDSVESITDHNWLAILAFGISVLIFHFDISQRAPATEFLETVFVLRSAAFLGTTLGPRLEGSRLHEVLQLLEKRAGEHDWDKAAEEAFHHLAATNTMWQDTSASYDVCQGAIAALQSWLRLVRCRPCTWLHFVWWPGAVSGEYLALLARQHPVALVIFVHWCAVMSRAPKRWFMDGWAKRTAEPALACLGPEWNDATAWARELLGKNPQEH</sequence>
<reference evidence="3 4" key="1">
    <citation type="submission" date="2016-10" db="EMBL/GenBank/DDBJ databases">
        <title>Draft genome sequence of Coniochaeta ligniaria NRRL30616, a lignocellulolytic fungus for bioabatement of inhibitors in plant biomass hydrolysates.</title>
        <authorList>
            <consortium name="DOE Joint Genome Institute"/>
            <person name="Jimenez D.J."/>
            <person name="Hector R.E."/>
            <person name="Riley R."/>
            <person name="Sun H."/>
            <person name="Grigoriev I.V."/>
            <person name="Van Elsas J.D."/>
            <person name="Nichols N.N."/>
        </authorList>
    </citation>
    <scope>NUCLEOTIDE SEQUENCE [LARGE SCALE GENOMIC DNA]</scope>
    <source>
        <strain evidence="3 4">NRRL 30616</strain>
    </source>
</reference>
<dbReference type="AlphaFoldDB" id="A0A1J7I4P7"/>
<dbReference type="GO" id="GO:0008270">
    <property type="term" value="F:zinc ion binding"/>
    <property type="evidence" value="ECO:0007669"/>
    <property type="project" value="InterPro"/>
</dbReference>
<dbReference type="Pfam" id="PF00172">
    <property type="entry name" value="Zn_clus"/>
    <property type="match status" value="1"/>
</dbReference>
<accession>A0A1J7I4P7</accession>
<protein>
    <recommendedName>
        <fullName evidence="2">Zn(2)-C6 fungal-type domain-containing protein</fullName>
    </recommendedName>
</protein>
<evidence type="ECO:0000313" key="4">
    <source>
        <dbReference type="Proteomes" id="UP000182658"/>
    </source>
</evidence>
<organism evidence="3 4">
    <name type="scientific">Coniochaeta ligniaria NRRL 30616</name>
    <dbReference type="NCBI Taxonomy" id="1408157"/>
    <lineage>
        <taxon>Eukaryota</taxon>
        <taxon>Fungi</taxon>
        <taxon>Dikarya</taxon>
        <taxon>Ascomycota</taxon>
        <taxon>Pezizomycotina</taxon>
        <taxon>Sordariomycetes</taxon>
        <taxon>Sordariomycetidae</taxon>
        <taxon>Coniochaetales</taxon>
        <taxon>Coniochaetaceae</taxon>
        <taxon>Coniochaeta</taxon>
    </lineage>
</organism>
<evidence type="ECO:0000259" key="2">
    <source>
        <dbReference type="PROSITE" id="PS50048"/>
    </source>
</evidence>
<dbReference type="InterPro" id="IPR053157">
    <property type="entry name" value="Sterol_Uptake_Regulator"/>
</dbReference>
<dbReference type="EMBL" id="KV875113">
    <property type="protein sequence ID" value="OIW22510.1"/>
    <property type="molecule type" value="Genomic_DNA"/>
</dbReference>
<dbReference type="Gene3D" id="4.10.240.10">
    <property type="entry name" value="Zn(2)-C6 fungal-type DNA-binding domain"/>
    <property type="match status" value="1"/>
</dbReference>
<dbReference type="OrthoDB" id="3546279at2759"/>
<dbReference type="InterPro" id="IPR001138">
    <property type="entry name" value="Zn2Cys6_DnaBD"/>
</dbReference>
<dbReference type="PROSITE" id="PS50048">
    <property type="entry name" value="ZN2_CY6_FUNGAL_2"/>
    <property type="match status" value="1"/>
</dbReference>
<evidence type="ECO:0000313" key="3">
    <source>
        <dbReference type="EMBL" id="OIW22510.1"/>
    </source>
</evidence>
<gene>
    <name evidence="3" type="ORF">CONLIGDRAFT_587349</name>
</gene>
<feature type="domain" description="Zn(2)-C6 fungal-type" evidence="2">
    <location>
        <begin position="15"/>
        <end position="45"/>
    </location>
</feature>
<dbReference type="InParanoid" id="A0A1J7I4P7"/>